<dbReference type="InterPro" id="IPR002110">
    <property type="entry name" value="Ankyrin_rpt"/>
</dbReference>
<dbReference type="SUPFAM" id="SSF48403">
    <property type="entry name" value="Ankyrin repeat"/>
    <property type="match status" value="2"/>
</dbReference>
<dbReference type="SMART" id="SM00248">
    <property type="entry name" value="ANK"/>
    <property type="match status" value="11"/>
</dbReference>
<proteinExistence type="predicted"/>
<evidence type="ECO:0000313" key="4">
    <source>
        <dbReference type="Proteomes" id="UP001060012"/>
    </source>
</evidence>
<dbReference type="EMBL" id="CP100595">
    <property type="protein sequence ID" value="UTJ07439.1"/>
    <property type="molecule type" value="Genomic_DNA"/>
</dbReference>
<evidence type="ECO:0000256" key="1">
    <source>
        <dbReference type="ARBA" id="ARBA00022737"/>
    </source>
</evidence>
<keyword evidence="4" id="KW-1185">Reference proteome</keyword>
<accession>A0ABY5E5J5</accession>
<evidence type="ECO:0000256" key="2">
    <source>
        <dbReference type="ARBA" id="ARBA00023043"/>
    </source>
</evidence>
<dbReference type="PANTHER" id="PTHR24198">
    <property type="entry name" value="ANKYRIN REPEAT AND PROTEIN KINASE DOMAIN-CONTAINING PROTEIN"/>
    <property type="match status" value="1"/>
</dbReference>
<dbReference type="Gene3D" id="1.25.40.20">
    <property type="entry name" value="Ankyrin repeat-containing domain"/>
    <property type="match status" value="3"/>
</dbReference>
<dbReference type="Pfam" id="PF12796">
    <property type="entry name" value="Ank_2"/>
    <property type="match status" value="1"/>
</dbReference>
<protein>
    <submittedName>
        <fullName evidence="3">Ankyrin repeat domain-containing protein</fullName>
    </submittedName>
</protein>
<dbReference type="RefSeq" id="WP_254577613.1">
    <property type="nucleotide sequence ID" value="NZ_CP100595.1"/>
</dbReference>
<sequence length="643" mass="74269">MLNKLLEKKELLFGKKESLEELVIKDPFNEKKLQKAIDAYDLDLNNQYLLKLCIQNNSYEALSFLIEKVGFKIDKLDVNKENLLFLAIREKVNECCKVLLSNNIDINQANINSITPLHLVTKSGMEDIFDIITDRVDNLEIEDKDGRNILFYAIQSKNFEIIKKVFQLTSIKLNFKDNQDNTIVHIKEITANLDLFKFFVSKGLNVDSINKNNEDFLYLNCLDLDVPDELFISFLQKSNLKNRKYGLNEESILMKIVKKILSIDIQVLENKGLVTKYQDRLITFIEHGVDENSLNSENENFLFDVVRAKDDLVLEFLLNRTKVNINQINNHGQNLLDLAIFNGKVNVELVKKLVYTNINCTVKDKDGLTIVEKLVDVILSEDIPNRVRKIGKTKSAKNVNYTQILTFILDYTKIDINQIMFEAEPIVFEIGKSFHVPLLEVFKKHGANLNIVGQKDKLTIFYKVLEAGKDAKDERALFLKMLKYLVLCDVDIDHKDSHGGNVIHKAILDHDLQVVNILTLRVKNYKARDKKGRTYIHNTIWKNKADILKKIAFKNKDLMNIPDKFGLLPINYGVIMGKKEVVFALIKMGAYLNNPYNVNEQFKEQFFSKLGKLEDILSSTMTENERSLMTELVRSMQKELDIE</sequence>
<gene>
    <name evidence="3" type="ORF">NJU99_04925</name>
</gene>
<dbReference type="PANTHER" id="PTHR24198:SF165">
    <property type="entry name" value="ANKYRIN REPEAT-CONTAINING PROTEIN-RELATED"/>
    <property type="match status" value="1"/>
</dbReference>
<dbReference type="Proteomes" id="UP001060012">
    <property type="component" value="Chromosome"/>
</dbReference>
<keyword evidence="1" id="KW-0677">Repeat</keyword>
<keyword evidence="2" id="KW-0040">ANK repeat</keyword>
<organism evidence="3 4">
    <name type="scientific">Arcobacter roscoffensis</name>
    <dbReference type="NCBI Taxonomy" id="2961520"/>
    <lineage>
        <taxon>Bacteria</taxon>
        <taxon>Pseudomonadati</taxon>
        <taxon>Campylobacterota</taxon>
        <taxon>Epsilonproteobacteria</taxon>
        <taxon>Campylobacterales</taxon>
        <taxon>Arcobacteraceae</taxon>
        <taxon>Arcobacter</taxon>
    </lineage>
</organism>
<name>A0ABY5E5J5_9BACT</name>
<reference evidence="3" key="1">
    <citation type="submission" date="2022-07" db="EMBL/GenBank/DDBJ databases">
        <title>Arcobacter roscoffensis sp. nov., a marine bacterium isolated from coastal seawater collected from Roscoff, France.</title>
        <authorList>
            <person name="Pascual J."/>
            <person name="Lepeaux C."/>
            <person name="Methner A."/>
            <person name="Overmann J."/>
        </authorList>
    </citation>
    <scope>NUCLEOTIDE SEQUENCE</scope>
    <source>
        <strain evidence="3">ARW1-2F2</strain>
    </source>
</reference>
<evidence type="ECO:0000313" key="3">
    <source>
        <dbReference type="EMBL" id="UTJ07439.1"/>
    </source>
</evidence>
<dbReference type="InterPro" id="IPR036770">
    <property type="entry name" value="Ankyrin_rpt-contain_sf"/>
</dbReference>